<gene>
    <name evidence="2" type="ORF">THAPSDRAFT_9006</name>
</gene>
<name>B8CA41_THAPS</name>
<reference evidence="2 3" key="1">
    <citation type="journal article" date="2004" name="Science">
        <title>The genome of the diatom Thalassiosira pseudonana: ecology, evolution, and metabolism.</title>
        <authorList>
            <person name="Armbrust E.V."/>
            <person name="Berges J.A."/>
            <person name="Bowler C."/>
            <person name="Green B.R."/>
            <person name="Martinez D."/>
            <person name="Putnam N.H."/>
            <person name="Zhou S."/>
            <person name="Allen A.E."/>
            <person name="Apt K.E."/>
            <person name="Bechner M."/>
            <person name="Brzezinski M.A."/>
            <person name="Chaal B.K."/>
            <person name="Chiovitti A."/>
            <person name="Davis A.K."/>
            <person name="Demarest M.S."/>
            <person name="Detter J.C."/>
            <person name="Glavina T."/>
            <person name="Goodstein D."/>
            <person name="Hadi M.Z."/>
            <person name="Hellsten U."/>
            <person name="Hildebrand M."/>
            <person name="Jenkins B.D."/>
            <person name="Jurka J."/>
            <person name="Kapitonov V.V."/>
            <person name="Kroger N."/>
            <person name="Lau W.W."/>
            <person name="Lane T.W."/>
            <person name="Larimer F.W."/>
            <person name="Lippmeier J.C."/>
            <person name="Lucas S."/>
            <person name="Medina M."/>
            <person name="Montsant A."/>
            <person name="Obornik M."/>
            <person name="Parker M.S."/>
            <person name="Palenik B."/>
            <person name="Pazour G.J."/>
            <person name="Richardson P.M."/>
            <person name="Rynearson T.A."/>
            <person name="Saito M.A."/>
            <person name="Schwartz D.C."/>
            <person name="Thamatrakoln K."/>
            <person name="Valentin K."/>
            <person name="Vardi A."/>
            <person name="Wilkerson F.P."/>
            <person name="Rokhsar D.S."/>
        </authorList>
    </citation>
    <scope>NUCLEOTIDE SEQUENCE [LARGE SCALE GENOMIC DNA]</scope>
    <source>
        <strain evidence="2 3">CCMP1335</strain>
    </source>
</reference>
<dbReference type="KEGG" id="tps:THAPSDRAFT_9006"/>
<dbReference type="Proteomes" id="UP000001449">
    <property type="component" value="Chromosome 12"/>
</dbReference>
<dbReference type="HOGENOM" id="CLU_1499240_0_0_1"/>
<proteinExistence type="predicted"/>
<dbReference type="EMBL" id="CM000647">
    <property type="protein sequence ID" value="EED89615.1"/>
    <property type="molecule type" value="Genomic_DNA"/>
</dbReference>
<evidence type="ECO:0000256" key="1">
    <source>
        <dbReference type="SAM" id="MobiDB-lite"/>
    </source>
</evidence>
<dbReference type="GeneID" id="7449394"/>
<dbReference type="InParanoid" id="B8CA41"/>
<evidence type="ECO:0000313" key="2">
    <source>
        <dbReference type="EMBL" id="EED89615.1"/>
    </source>
</evidence>
<sequence>MCCDTSRKSQGHHWKAKQEKAELAIKEEKQKADLAVKEGQKRKRAQEEKWKAEQEKWKAERAIKEARLKRMRALEEKWIATEEEGLKRITTGDRNTSDIKIVSGSAGDDFPSGWIATTYRRASGEWVGKPDCYWFSPSRNICFRGKKYAMTFIAILKEPSVDGDEDKAAKVFKARGHKFS</sequence>
<evidence type="ECO:0000313" key="3">
    <source>
        <dbReference type="Proteomes" id="UP000001449"/>
    </source>
</evidence>
<feature type="region of interest" description="Disordered" evidence="1">
    <location>
        <begin position="1"/>
        <end position="20"/>
    </location>
</feature>
<dbReference type="RefSeq" id="XP_002293154.1">
    <property type="nucleotide sequence ID" value="XM_002293118.1"/>
</dbReference>
<dbReference type="AlphaFoldDB" id="B8CA41"/>
<reference evidence="2 3" key="2">
    <citation type="journal article" date="2008" name="Nature">
        <title>The Phaeodactylum genome reveals the evolutionary history of diatom genomes.</title>
        <authorList>
            <person name="Bowler C."/>
            <person name="Allen A.E."/>
            <person name="Badger J.H."/>
            <person name="Grimwood J."/>
            <person name="Jabbari K."/>
            <person name="Kuo A."/>
            <person name="Maheswari U."/>
            <person name="Martens C."/>
            <person name="Maumus F."/>
            <person name="Otillar R.P."/>
            <person name="Rayko E."/>
            <person name="Salamov A."/>
            <person name="Vandepoele K."/>
            <person name="Beszteri B."/>
            <person name="Gruber A."/>
            <person name="Heijde M."/>
            <person name="Katinka M."/>
            <person name="Mock T."/>
            <person name="Valentin K."/>
            <person name="Verret F."/>
            <person name="Berges J.A."/>
            <person name="Brownlee C."/>
            <person name="Cadoret J.P."/>
            <person name="Chiovitti A."/>
            <person name="Choi C.J."/>
            <person name="Coesel S."/>
            <person name="De Martino A."/>
            <person name="Detter J.C."/>
            <person name="Durkin C."/>
            <person name="Falciatore A."/>
            <person name="Fournet J."/>
            <person name="Haruta M."/>
            <person name="Huysman M.J."/>
            <person name="Jenkins B.D."/>
            <person name="Jiroutova K."/>
            <person name="Jorgensen R.E."/>
            <person name="Joubert Y."/>
            <person name="Kaplan A."/>
            <person name="Kroger N."/>
            <person name="Kroth P.G."/>
            <person name="La Roche J."/>
            <person name="Lindquist E."/>
            <person name="Lommer M."/>
            <person name="Martin-Jezequel V."/>
            <person name="Lopez P.J."/>
            <person name="Lucas S."/>
            <person name="Mangogna M."/>
            <person name="McGinnis K."/>
            <person name="Medlin L.K."/>
            <person name="Montsant A."/>
            <person name="Oudot-Le Secq M.P."/>
            <person name="Napoli C."/>
            <person name="Obornik M."/>
            <person name="Parker M.S."/>
            <person name="Petit J.L."/>
            <person name="Porcel B.M."/>
            <person name="Poulsen N."/>
            <person name="Robison M."/>
            <person name="Rychlewski L."/>
            <person name="Rynearson T.A."/>
            <person name="Schmutz J."/>
            <person name="Shapiro H."/>
            <person name="Siaut M."/>
            <person name="Stanley M."/>
            <person name="Sussman M.R."/>
            <person name="Taylor A.R."/>
            <person name="Vardi A."/>
            <person name="von Dassow P."/>
            <person name="Vyverman W."/>
            <person name="Willis A."/>
            <person name="Wyrwicz L.S."/>
            <person name="Rokhsar D.S."/>
            <person name="Weissenbach J."/>
            <person name="Armbrust E.V."/>
            <person name="Green B.R."/>
            <person name="Van de Peer Y."/>
            <person name="Grigoriev I.V."/>
        </authorList>
    </citation>
    <scope>NUCLEOTIDE SEQUENCE [LARGE SCALE GENOMIC DNA]</scope>
    <source>
        <strain evidence="2 3">CCMP1335</strain>
    </source>
</reference>
<protein>
    <submittedName>
        <fullName evidence="2">Uncharacterized protein</fullName>
    </submittedName>
</protein>
<keyword evidence="3" id="KW-1185">Reference proteome</keyword>
<dbReference type="PaxDb" id="35128-Thaps9006"/>
<accession>B8CA41</accession>
<organism evidence="2 3">
    <name type="scientific">Thalassiosira pseudonana</name>
    <name type="common">Marine diatom</name>
    <name type="synonym">Cyclotella nana</name>
    <dbReference type="NCBI Taxonomy" id="35128"/>
    <lineage>
        <taxon>Eukaryota</taxon>
        <taxon>Sar</taxon>
        <taxon>Stramenopiles</taxon>
        <taxon>Ochrophyta</taxon>
        <taxon>Bacillariophyta</taxon>
        <taxon>Coscinodiscophyceae</taxon>
        <taxon>Thalassiosirophycidae</taxon>
        <taxon>Thalassiosirales</taxon>
        <taxon>Thalassiosiraceae</taxon>
        <taxon>Thalassiosira</taxon>
    </lineage>
</organism>